<dbReference type="GO" id="GO:0003676">
    <property type="term" value="F:nucleic acid binding"/>
    <property type="evidence" value="ECO:0007669"/>
    <property type="project" value="InterPro"/>
</dbReference>
<dbReference type="PATRIC" id="fig|796937.3.peg.1871"/>
<dbReference type="InterPro" id="IPR002711">
    <property type="entry name" value="HNH"/>
</dbReference>
<evidence type="ECO:0000313" key="3">
    <source>
        <dbReference type="Proteomes" id="UP000006437"/>
    </source>
</evidence>
<evidence type="ECO:0000313" key="2">
    <source>
        <dbReference type="EMBL" id="EHL11101.1"/>
    </source>
</evidence>
<dbReference type="InterPro" id="IPR009057">
    <property type="entry name" value="Homeodomain-like_sf"/>
</dbReference>
<dbReference type="Gene3D" id="1.10.30.50">
    <property type="match status" value="1"/>
</dbReference>
<dbReference type="GO" id="GO:0004519">
    <property type="term" value="F:endonuclease activity"/>
    <property type="evidence" value="ECO:0007669"/>
    <property type="project" value="InterPro"/>
</dbReference>
<name>G9X2N1_9FIRM</name>
<gene>
    <name evidence="2" type="ORF">HMPREF9629_00638</name>
</gene>
<feature type="domain" description="HNH nuclease" evidence="1">
    <location>
        <begin position="109"/>
        <end position="157"/>
    </location>
</feature>
<dbReference type="AlphaFoldDB" id="G9X2N1"/>
<dbReference type="SUPFAM" id="SSF46689">
    <property type="entry name" value="Homeodomain-like"/>
    <property type="match status" value="1"/>
</dbReference>
<dbReference type="InterPro" id="IPR003615">
    <property type="entry name" value="HNH_nuc"/>
</dbReference>
<dbReference type="BioCyc" id="EBAC796937-HMP:GMGH-640-MONOMER"/>
<comment type="caution">
    <text evidence="2">The sequence shown here is derived from an EMBL/GenBank/DDBJ whole genome shotgun (WGS) entry which is preliminary data.</text>
</comment>
<protein>
    <recommendedName>
        <fullName evidence="1">HNH nuclease domain-containing protein</fullName>
    </recommendedName>
</protein>
<evidence type="ECO:0000259" key="1">
    <source>
        <dbReference type="SMART" id="SM00507"/>
    </source>
</evidence>
<dbReference type="EMBL" id="AFZE01000056">
    <property type="protein sequence ID" value="EHL11101.1"/>
    <property type="molecule type" value="Genomic_DNA"/>
</dbReference>
<dbReference type="GO" id="GO:0008270">
    <property type="term" value="F:zinc ion binding"/>
    <property type="evidence" value="ECO:0007669"/>
    <property type="project" value="InterPro"/>
</dbReference>
<dbReference type="CDD" id="cd00085">
    <property type="entry name" value="HNHc"/>
    <property type="match status" value="1"/>
</dbReference>
<organism evidence="2 3">
    <name type="scientific">Peptoanaerobacter stomatis</name>
    <dbReference type="NCBI Taxonomy" id="796937"/>
    <lineage>
        <taxon>Bacteria</taxon>
        <taxon>Bacillati</taxon>
        <taxon>Bacillota</taxon>
        <taxon>Clostridia</taxon>
        <taxon>Peptostreptococcales</taxon>
        <taxon>Filifactoraceae</taxon>
        <taxon>Peptoanaerobacter</taxon>
    </lineage>
</organism>
<dbReference type="Proteomes" id="UP000006437">
    <property type="component" value="Unassembled WGS sequence"/>
</dbReference>
<dbReference type="HOGENOM" id="CLU_1033612_0_0_9"/>
<dbReference type="PANTHER" id="PTHR33877:SF1">
    <property type="entry name" value="TYPE IV METHYL-DIRECTED RESTRICTION ENZYME ECOKMCRA"/>
    <property type="match status" value="1"/>
</dbReference>
<accession>G9X2N1</accession>
<dbReference type="InterPro" id="IPR052892">
    <property type="entry name" value="NA-targeting_endonuclease"/>
</dbReference>
<dbReference type="SMART" id="SM00507">
    <property type="entry name" value="HNHc"/>
    <property type="match status" value="1"/>
</dbReference>
<proteinExistence type="predicted"/>
<dbReference type="PANTHER" id="PTHR33877">
    <property type="entry name" value="SLL1193 PROTEIN"/>
    <property type="match status" value="1"/>
</dbReference>
<reference evidence="2 3" key="1">
    <citation type="submission" date="2011-08" db="EMBL/GenBank/DDBJ databases">
        <title>The Genome Sequence of Eubacteriaceae bacterium ACC19a.</title>
        <authorList>
            <consortium name="The Broad Institute Genome Sequencing Platform"/>
            <person name="Earl A."/>
            <person name="Ward D."/>
            <person name="Feldgarden M."/>
            <person name="Gevers D."/>
            <person name="Sizova M."/>
            <person name="Hazen A."/>
            <person name="Epstein S."/>
            <person name="Young S.K."/>
            <person name="Zeng Q."/>
            <person name="Gargeya S."/>
            <person name="Fitzgerald M."/>
            <person name="Haas B."/>
            <person name="Abouelleil A."/>
            <person name="Alvarado L."/>
            <person name="Arachchi H.M."/>
            <person name="Berlin A."/>
            <person name="Brown A."/>
            <person name="Chapman S.B."/>
            <person name="Chen Z."/>
            <person name="Dunbar C."/>
            <person name="Freedman E."/>
            <person name="Gearin G."/>
            <person name="Gellesch M."/>
            <person name="Goldberg J."/>
            <person name="Griggs A."/>
            <person name="Gujja S."/>
            <person name="Heiman D."/>
            <person name="Howarth C."/>
            <person name="Larson L."/>
            <person name="Lui A."/>
            <person name="MacDonald P.J.P."/>
            <person name="Montmayeur A."/>
            <person name="Murphy C."/>
            <person name="Neiman D."/>
            <person name="Pearson M."/>
            <person name="Priest M."/>
            <person name="Roberts A."/>
            <person name="Saif S."/>
            <person name="Shea T."/>
            <person name="Shenoy N."/>
            <person name="Sisk P."/>
            <person name="Stolte C."/>
            <person name="Sykes S."/>
            <person name="Wortman J."/>
            <person name="Nusbaum C."/>
            <person name="Birren B."/>
        </authorList>
    </citation>
    <scope>NUCLEOTIDE SEQUENCE [LARGE SCALE GENOMIC DNA]</scope>
    <source>
        <strain evidence="2 3">ACC19a</strain>
    </source>
</reference>
<dbReference type="RefSeq" id="WP_009524874.1">
    <property type="nucleotide sequence ID" value="NZ_JH414548.1"/>
</dbReference>
<sequence length="254" mass="29503">MAKGKYQEWLKGDNLILLEAWARNGLTDEQIAHNMGISYSTLKDWKIKHSAILATLKKGKEVVDYEVENALLKRALGYKYEEITRERIIDTGQKKRHNNDVELTQYEWNICLAYFEKSCAYCGVSTSDITKDHLDPLNNGGKLTFTNTVPACKSCNSSKKDNQWLFWYQKQKFYDKYRAKKIMDYINFALQMPKSKYVGELVVTKVVEKEVLPDTTAQIFWLKNRKPNDWRDKKDATVSIDKPIIISGADHLED</sequence>
<dbReference type="Pfam" id="PF01844">
    <property type="entry name" value="HNH"/>
    <property type="match status" value="1"/>
</dbReference>